<feature type="region of interest" description="Disordered" evidence="1">
    <location>
        <begin position="224"/>
        <end position="302"/>
    </location>
</feature>
<evidence type="ECO:0000256" key="1">
    <source>
        <dbReference type="SAM" id="MobiDB-lite"/>
    </source>
</evidence>
<feature type="region of interest" description="Disordered" evidence="1">
    <location>
        <begin position="603"/>
        <end position="635"/>
    </location>
</feature>
<protein>
    <submittedName>
        <fullName evidence="2">Uncharacterized protein</fullName>
    </submittedName>
</protein>
<feature type="compositionally biased region" description="Acidic residues" evidence="1">
    <location>
        <begin position="236"/>
        <end position="247"/>
    </location>
</feature>
<evidence type="ECO:0000313" key="3">
    <source>
        <dbReference type="Proteomes" id="UP000663860"/>
    </source>
</evidence>
<feature type="region of interest" description="Disordered" evidence="1">
    <location>
        <begin position="881"/>
        <end position="901"/>
    </location>
</feature>
<accession>A0A813MCM4</accession>
<feature type="compositionally biased region" description="Basic and acidic residues" evidence="1">
    <location>
        <begin position="432"/>
        <end position="442"/>
    </location>
</feature>
<comment type="caution">
    <text evidence="2">The sequence shown here is derived from an EMBL/GenBank/DDBJ whole genome shotgun (WGS) entry which is preliminary data.</text>
</comment>
<organism evidence="2 3">
    <name type="scientific">Adineta steineri</name>
    <dbReference type="NCBI Taxonomy" id="433720"/>
    <lineage>
        <taxon>Eukaryota</taxon>
        <taxon>Metazoa</taxon>
        <taxon>Spiralia</taxon>
        <taxon>Gnathifera</taxon>
        <taxon>Rotifera</taxon>
        <taxon>Eurotatoria</taxon>
        <taxon>Bdelloidea</taxon>
        <taxon>Adinetida</taxon>
        <taxon>Adinetidae</taxon>
        <taxon>Adineta</taxon>
    </lineage>
</organism>
<gene>
    <name evidence="2" type="ORF">IZO911_LOCUS1548</name>
</gene>
<dbReference type="EMBL" id="CAJNOE010000007">
    <property type="protein sequence ID" value="CAF0718308.1"/>
    <property type="molecule type" value="Genomic_DNA"/>
</dbReference>
<proteinExistence type="predicted"/>
<feature type="compositionally biased region" description="Basic residues" evidence="1">
    <location>
        <begin position="421"/>
        <end position="431"/>
    </location>
</feature>
<evidence type="ECO:0000313" key="2">
    <source>
        <dbReference type="EMBL" id="CAF0718308.1"/>
    </source>
</evidence>
<feature type="compositionally biased region" description="Polar residues" evidence="1">
    <location>
        <begin position="278"/>
        <end position="288"/>
    </location>
</feature>
<feature type="compositionally biased region" description="Polar residues" evidence="1">
    <location>
        <begin position="603"/>
        <end position="614"/>
    </location>
</feature>
<name>A0A813MCM4_9BILA</name>
<feature type="compositionally biased region" description="Polar residues" evidence="1">
    <location>
        <begin position="891"/>
        <end position="901"/>
    </location>
</feature>
<feature type="compositionally biased region" description="Basic and acidic residues" evidence="1">
    <location>
        <begin position="293"/>
        <end position="302"/>
    </location>
</feature>
<reference evidence="2" key="1">
    <citation type="submission" date="2021-02" db="EMBL/GenBank/DDBJ databases">
        <authorList>
            <person name="Nowell W R."/>
        </authorList>
    </citation>
    <scope>NUCLEOTIDE SEQUENCE</scope>
</reference>
<dbReference type="AlphaFoldDB" id="A0A813MCM4"/>
<feature type="compositionally biased region" description="Polar residues" evidence="1">
    <location>
        <begin position="725"/>
        <end position="736"/>
    </location>
</feature>
<feature type="region of interest" description="Disordered" evidence="1">
    <location>
        <begin position="411"/>
        <end position="450"/>
    </location>
</feature>
<feature type="region of interest" description="Disordered" evidence="1">
    <location>
        <begin position="722"/>
        <end position="758"/>
    </location>
</feature>
<sequence length="901" mass="102218">MIGSRQSLARLSDDGQQQVNYSDNNEIIYYDDQQEEVETFNEFEDFVPSAKSDANKFRMLCDHVQNSLSDIDNSMFELLELKDNLLLQFLPANVSTRITLVISRLYRAYSLSQIPLNELVRIVNLYSQPFDMKSVVIKRFYESNETKKRMLNAALQRLTSMEANNKRHQQIKMINNWEKMYIRLALPRSNVRKWKFRLKTFRDTAQLGYEHVIEWLNTSAARPTTGTEVLSKGESAADDEVDIDDMDRADSSGGEDSVQEVDDQHHGSDYGDEIGSDNEGSFLSSAGKQRTKRVGESDKKDQVEEQAVMAKIDIEIQATPSVDDQYTSTGDVLSSKALIIRVYRPIGLSKTKFQSTPSVDDQYTSTGDVLSSKALIIRVYRPIGLSKTKFQCIIHTLGQNYKTNVFSLEKPVTPKSDNAKPSKRGTTRPTKKPIDSKNKNLDESTAIPEETDINTIDKEQCDELIIPVPTFLKRRSLLETDTDPEAIHIDILGDDKPCGSVILSPEDLRLLELPDLHSPSFAPLITIDDNTTNVVESTSKTNQLEFEEQSYDLYKAWISRTPQTFTVYNDKREPIGKLPLHLFWYNKVEVTHATKCTMTAPMQSRVPTGKTVSIPQTPKTSSVPPTPPSRGTQERDIPTIVVQTTSDIEEIVEPVGNISEDNEEQIEMVKATYEDKIVKICESYEAEIDRLKKLLSETSSYNPNQMPELSELEENIRDIIGEESPTANTSQRQSRAQSKREVNTQHHPAPPDIPGPARNFLDRYQMYLDRSVKHRNRLMTKVEQETAQTIERQMAIQHRLHKPDQNGERYDDLCLPAVFMPFKSGNVFNPRAYRFFHHTGSSDPRLTQTPSIFKLPPLPSGSVSVLNLFELSRCYDAATENGQLAPEPNRPVTSPTNQQAN</sequence>
<dbReference type="Proteomes" id="UP000663860">
    <property type="component" value="Unassembled WGS sequence"/>
</dbReference>